<name>A0A975J296_9BACT</name>
<protein>
    <recommendedName>
        <fullName evidence="1">Glycosyl hydrolase family 95 catalytic domain-containing protein</fullName>
    </recommendedName>
</protein>
<dbReference type="Proteomes" id="UP000676169">
    <property type="component" value="Chromosome"/>
</dbReference>
<dbReference type="PANTHER" id="PTHR31084:SF0">
    <property type="entry name" value="ALPHA-L-FUCOSIDASE 2"/>
    <property type="match status" value="1"/>
</dbReference>
<proteinExistence type="predicted"/>
<dbReference type="RefSeq" id="WP_211633912.1">
    <property type="nucleotide sequence ID" value="NZ_CP073100.1"/>
</dbReference>
<accession>A0A975J296</accession>
<dbReference type="PANTHER" id="PTHR31084">
    <property type="entry name" value="ALPHA-L-FUCOSIDASE 2"/>
    <property type="match status" value="1"/>
</dbReference>
<dbReference type="Pfam" id="PF22124">
    <property type="entry name" value="Glyco_hydro_95_cat"/>
    <property type="match status" value="1"/>
</dbReference>
<dbReference type="GO" id="GO:0004560">
    <property type="term" value="F:alpha-L-fucosidase activity"/>
    <property type="evidence" value="ECO:0007669"/>
    <property type="project" value="TreeGrafter"/>
</dbReference>
<organism evidence="2 3">
    <name type="scientific">Luteolibacter ambystomatis</name>
    <dbReference type="NCBI Taxonomy" id="2824561"/>
    <lineage>
        <taxon>Bacteria</taxon>
        <taxon>Pseudomonadati</taxon>
        <taxon>Verrucomicrobiota</taxon>
        <taxon>Verrucomicrobiia</taxon>
        <taxon>Verrucomicrobiales</taxon>
        <taxon>Verrucomicrobiaceae</taxon>
        <taxon>Luteolibacter</taxon>
    </lineage>
</organism>
<dbReference type="AlphaFoldDB" id="A0A975J296"/>
<keyword evidence="3" id="KW-1185">Reference proteome</keyword>
<dbReference type="EMBL" id="CP073100">
    <property type="protein sequence ID" value="QUE52656.1"/>
    <property type="molecule type" value="Genomic_DNA"/>
</dbReference>
<dbReference type="Gene3D" id="2.70.98.50">
    <property type="entry name" value="putative glycoside hydrolase family protein from bacillus halodurans"/>
    <property type="match status" value="1"/>
</dbReference>
<dbReference type="KEGG" id="lamb:KBB96_07105"/>
<sequence>MFDKTNFTAVIDQRLQRALDHSFVAMRDASAADHGSYMRRCQLELLQTDAAKLPTPERLKRVKQTQDPALEALYFQFGRHLMVAGSRPDSPLPAKGCPFTVDCVWV</sequence>
<gene>
    <name evidence="2" type="ORF">KBB96_07105</name>
</gene>
<evidence type="ECO:0000313" key="3">
    <source>
        <dbReference type="Proteomes" id="UP000676169"/>
    </source>
</evidence>
<reference evidence="2" key="1">
    <citation type="submission" date="2021-04" db="EMBL/GenBank/DDBJ databases">
        <title>Luteolibacter sp. 32A isolated from the skin of an Anderson's salamander (Ambystoma andersonii).</title>
        <authorList>
            <person name="Spergser J."/>
            <person name="Busse H.-J."/>
        </authorList>
    </citation>
    <scope>NUCLEOTIDE SEQUENCE</scope>
    <source>
        <strain evidence="2">32A</strain>
    </source>
</reference>
<feature type="domain" description="Glycosyl hydrolase family 95 catalytic" evidence="1">
    <location>
        <begin position="24"/>
        <end position="94"/>
    </location>
</feature>
<dbReference type="InterPro" id="IPR054363">
    <property type="entry name" value="GH95_cat"/>
</dbReference>
<evidence type="ECO:0000259" key="1">
    <source>
        <dbReference type="Pfam" id="PF22124"/>
    </source>
</evidence>
<evidence type="ECO:0000313" key="2">
    <source>
        <dbReference type="EMBL" id="QUE52656.1"/>
    </source>
</evidence>